<evidence type="ECO:0000256" key="3">
    <source>
        <dbReference type="PROSITE-ProRule" id="PRU00708"/>
    </source>
</evidence>
<feature type="repeat" description="PPR" evidence="3">
    <location>
        <begin position="424"/>
        <end position="458"/>
    </location>
</feature>
<dbReference type="InterPro" id="IPR002885">
    <property type="entry name" value="PPR_rpt"/>
</dbReference>
<dbReference type="GO" id="GO:0009451">
    <property type="term" value="P:RNA modification"/>
    <property type="evidence" value="ECO:0007669"/>
    <property type="project" value="InterPro"/>
</dbReference>
<dbReference type="AlphaFoldDB" id="A0A1D1ZFI6"/>
<feature type="repeat" description="PPR" evidence="3">
    <location>
        <begin position="254"/>
        <end position="288"/>
    </location>
</feature>
<evidence type="ECO:0000256" key="1">
    <source>
        <dbReference type="ARBA" id="ARBA00006643"/>
    </source>
</evidence>
<dbReference type="Pfam" id="PF14432">
    <property type="entry name" value="DYW_deaminase"/>
    <property type="match status" value="1"/>
</dbReference>
<dbReference type="InterPro" id="IPR032867">
    <property type="entry name" value="DYW_dom"/>
</dbReference>
<feature type="repeat" description="PPR" evidence="3">
    <location>
        <begin position="393"/>
        <end position="423"/>
    </location>
</feature>
<dbReference type="InterPro" id="IPR046849">
    <property type="entry name" value="E2_motif"/>
</dbReference>
<dbReference type="NCBIfam" id="TIGR00756">
    <property type="entry name" value="PPR"/>
    <property type="match status" value="5"/>
</dbReference>
<accession>A0A1D1ZFI6</accession>
<dbReference type="FunFam" id="1.25.40.10:FF:002148">
    <property type="entry name" value="Pentatricopeptide repeat-containing protein At2g29760, chloroplastic"/>
    <property type="match status" value="1"/>
</dbReference>
<dbReference type="Pfam" id="PF20431">
    <property type="entry name" value="E_motif"/>
    <property type="match status" value="1"/>
</dbReference>
<dbReference type="GO" id="GO:0003723">
    <property type="term" value="F:RNA binding"/>
    <property type="evidence" value="ECO:0007669"/>
    <property type="project" value="InterPro"/>
</dbReference>
<keyword evidence="2" id="KW-0677">Repeat</keyword>
<dbReference type="PANTHER" id="PTHR47926">
    <property type="entry name" value="PENTATRICOPEPTIDE REPEAT-CONTAINING PROTEIN"/>
    <property type="match status" value="1"/>
</dbReference>
<dbReference type="InterPro" id="IPR011990">
    <property type="entry name" value="TPR-like_helical_dom_sf"/>
</dbReference>
<feature type="repeat" description="PPR" evidence="3">
    <location>
        <begin position="153"/>
        <end position="187"/>
    </location>
</feature>
<dbReference type="EMBL" id="GDJX01002333">
    <property type="protein sequence ID" value="JAT65603.1"/>
    <property type="molecule type" value="Transcribed_RNA"/>
</dbReference>
<evidence type="ECO:0000259" key="4">
    <source>
        <dbReference type="Pfam" id="PF14432"/>
    </source>
</evidence>
<feature type="domain" description="DYW" evidence="4">
    <location>
        <begin position="639"/>
        <end position="731"/>
    </location>
</feature>
<dbReference type="InterPro" id="IPR046960">
    <property type="entry name" value="PPR_At4g14850-like_plant"/>
</dbReference>
<dbReference type="Pfam" id="PF13041">
    <property type="entry name" value="PPR_2"/>
    <property type="match status" value="3"/>
</dbReference>
<dbReference type="Pfam" id="PF20430">
    <property type="entry name" value="Eplus_motif"/>
    <property type="match status" value="1"/>
</dbReference>
<evidence type="ECO:0000313" key="5">
    <source>
        <dbReference type="EMBL" id="JAT65603.1"/>
    </source>
</evidence>
<dbReference type="Gene3D" id="1.25.40.10">
    <property type="entry name" value="Tetratricopeptide repeat domain"/>
    <property type="match status" value="5"/>
</dbReference>
<name>A0A1D1ZFI6_9ARAE</name>
<dbReference type="PANTHER" id="PTHR47926:SF373">
    <property type="entry name" value="TETRATRICOPEPTIDE-LIKE HELICAL DOMAIN SUPERFAMILY, DYW DOMAIN-CONTAINING PROTEIN"/>
    <property type="match status" value="1"/>
</dbReference>
<comment type="similarity">
    <text evidence="1">Belongs to the PPR family. PCMP-H subfamily.</text>
</comment>
<sequence>MSWVLTLLDSTCIFAEEKRKNFETSSGFWVGRTRLSQRVGVYTRATQNLMRTRFICYTAHLCCCNNPPDPPVRLPSGLKPAFGKVTAEFLGKLLDGCGSPPLLPVLRRLHSHLITRGFLCPNPFLGIKLMRAYSACGDPAATRQVFDASSDRNIIFFNVMIRSYVRHGRHRDALGVYCKMAAYGVRPDHYTYPCLLNACSAVEHLLGGLQIHGAVTKIGLDTNVFVGNTLITMYSRCGCLSEADRFFEGMPHRDAVSWNSVVAGYAQKGESDRALEVCKEMVMFGRVRPDAATLASILPAMAKMTSDDAFFVRRMFDEMPRKELISWNAMIAIYANNSMAADAVKLYRQMETENVEPDVVTFVSVLPACGDLSALVLGSRIHEFIKKKKMCPNMFLENALVDMYAKCGSLQAARKVFDSMSERDVVSWTSMISAYGMHGLGEDAVILFESMQNSGLKPDHIAFVSVLSACSHAGLLKEGKYYFSCMMDQCQLIPTVEHFTCIVDLLGRAGLLEEAYDFVKKMPLEPDERVWGALLSACRVHSNMTIGLAAADHLFKLVPEQSGYYVLLSNIYAKCGRWEDVTAVRSIMSSRGIDKTPGFSNVEFNDKVYTFLMGDRSHPQSSEIYAKLDMLVARIKEAGYVAEIDSALHDVEEEDKECHLAVHSEKLAIAFALINTAPGTPIRITKNLRICADCHYASKLISKITGRKIVLRDIYRFHHFEDGVCSCGDYW</sequence>
<dbReference type="FunFam" id="1.25.40.10:FF:000344">
    <property type="entry name" value="Pentatricopeptide repeat-containing protein"/>
    <property type="match status" value="1"/>
</dbReference>
<feature type="repeat" description="PPR" evidence="3">
    <location>
        <begin position="323"/>
        <end position="357"/>
    </location>
</feature>
<organism evidence="5">
    <name type="scientific">Anthurium amnicola</name>
    <dbReference type="NCBI Taxonomy" id="1678845"/>
    <lineage>
        <taxon>Eukaryota</taxon>
        <taxon>Viridiplantae</taxon>
        <taxon>Streptophyta</taxon>
        <taxon>Embryophyta</taxon>
        <taxon>Tracheophyta</taxon>
        <taxon>Spermatophyta</taxon>
        <taxon>Magnoliopsida</taxon>
        <taxon>Liliopsida</taxon>
        <taxon>Araceae</taxon>
        <taxon>Pothoideae</taxon>
        <taxon>Potheae</taxon>
        <taxon>Anthurium</taxon>
    </lineage>
</organism>
<dbReference type="InterPro" id="IPR046848">
    <property type="entry name" value="E_motif"/>
</dbReference>
<reference evidence="5" key="1">
    <citation type="submission" date="2015-07" db="EMBL/GenBank/DDBJ databases">
        <title>Transcriptome Assembly of Anthurium amnicola.</title>
        <authorList>
            <person name="Suzuki J."/>
        </authorList>
    </citation>
    <scope>NUCLEOTIDE SEQUENCE</scope>
</reference>
<proteinExistence type="inferred from homology"/>
<protein>
    <submittedName>
        <fullName evidence="5">Putative pentatricopeptide repeat-containing protein At3g49142</fullName>
    </submittedName>
</protein>
<dbReference type="PROSITE" id="PS51375">
    <property type="entry name" value="PPR"/>
    <property type="match status" value="5"/>
</dbReference>
<dbReference type="GO" id="GO:0008270">
    <property type="term" value="F:zinc ion binding"/>
    <property type="evidence" value="ECO:0007669"/>
    <property type="project" value="InterPro"/>
</dbReference>
<evidence type="ECO:0000256" key="2">
    <source>
        <dbReference type="ARBA" id="ARBA00022737"/>
    </source>
</evidence>
<dbReference type="Pfam" id="PF01535">
    <property type="entry name" value="PPR"/>
    <property type="match status" value="3"/>
</dbReference>
<gene>
    <name evidence="5" type="primary">PCMP-H77_8</name>
    <name evidence="5" type="ORF">g.46487</name>
</gene>